<proteinExistence type="predicted"/>
<comment type="caution">
    <text evidence="1">The sequence shown here is derived from an EMBL/GenBank/DDBJ whole genome shotgun (WGS) entry which is preliminary data.</text>
</comment>
<organism evidence="1 2">
    <name type="scientific">Brachionus plicatilis</name>
    <name type="common">Marine rotifer</name>
    <name type="synonym">Brachionus muelleri</name>
    <dbReference type="NCBI Taxonomy" id="10195"/>
    <lineage>
        <taxon>Eukaryota</taxon>
        <taxon>Metazoa</taxon>
        <taxon>Spiralia</taxon>
        <taxon>Gnathifera</taxon>
        <taxon>Rotifera</taxon>
        <taxon>Eurotatoria</taxon>
        <taxon>Monogononta</taxon>
        <taxon>Pseudotrocha</taxon>
        <taxon>Ploima</taxon>
        <taxon>Brachionidae</taxon>
        <taxon>Brachionus</taxon>
    </lineage>
</organism>
<evidence type="ECO:0000313" key="1">
    <source>
        <dbReference type="EMBL" id="RMZ99917.1"/>
    </source>
</evidence>
<keyword evidence="2" id="KW-1185">Reference proteome</keyword>
<dbReference type="AlphaFoldDB" id="A0A3M7PMN9"/>
<evidence type="ECO:0000313" key="2">
    <source>
        <dbReference type="Proteomes" id="UP000276133"/>
    </source>
</evidence>
<gene>
    <name evidence="1" type="ORF">BpHYR1_021917</name>
</gene>
<dbReference type="Proteomes" id="UP000276133">
    <property type="component" value="Unassembled WGS sequence"/>
</dbReference>
<protein>
    <submittedName>
        <fullName evidence="1">Uncharacterized protein</fullName>
    </submittedName>
</protein>
<name>A0A3M7PMN9_BRAPC</name>
<sequence>MKFWMPACDSFNVVLNNRLFNKLNINRLNGDDASSIFRYWILGVKLKGQIAYSLYSQNLLKILVFRSNLGLGFGSPVWLYRLVEPVSYNQCCNEIGILFEDKKKCIQIDQDKKVVTMRINKKASSS</sequence>
<accession>A0A3M7PMN9</accession>
<dbReference type="EMBL" id="REGN01009996">
    <property type="protein sequence ID" value="RMZ99917.1"/>
    <property type="molecule type" value="Genomic_DNA"/>
</dbReference>
<reference evidence="1 2" key="1">
    <citation type="journal article" date="2018" name="Sci. Rep.">
        <title>Genomic signatures of local adaptation to the degree of environmental predictability in rotifers.</title>
        <authorList>
            <person name="Franch-Gras L."/>
            <person name="Hahn C."/>
            <person name="Garcia-Roger E.M."/>
            <person name="Carmona M.J."/>
            <person name="Serra M."/>
            <person name="Gomez A."/>
        </authorList>
    </citation>
    <scope>NUCLEOTIDE SEQUENCE [LARGE SCALE GENOMIC DNA]</scope>
    <source>
        <strain evidence="1">HYR1</strain>
    </source>
</reference>